<name>A0AAD9RTZ9_9HYME</name>
<comment type="caution">
    <text evidence="3">The sequence shown here is derived from an EMBL/GenBank/DDBJ whole genome shotgun (WGS) entry which is preliminary data.</text>
</comment>
<feature type="domain" description="Protein Lines C-terminal" evidence="2">
    <location>
        <begin position="609"/>
        <end position="645"/>
    </location>
</feature>
<dbReference type="InterPro" id="IPR032794">
    <property type="entry name" value="LINES_N"/>
</dbReference>
<dbReference type="EMBL" id="JAIFRP010000021">
    <property type="protein sequence ID" value="KAK2585216.1"/>
    <property type="molecule type" value="Genomic_DNA"/>
</dbReference>
<reference evidence="3" key="2">
    <citation type="journal article" date="2023" name="Commun. Biol.">
        <title>Intrasexual cuticular hydrocarbon dimorphism in a wasp sheds light on hydrocarbon biosynthesis genes in Hymenoptera.</title>
        <authorList>
            <person name="Moris V.C."/>
            <person name="Podsiadlowski L."/>
            <person name="Martin S."/>
            <person name="Oeyen J.P."/>
            <person name="Donath A."/>
            <person name="Petersen M."/>
            <person name="Wilbrandt J."/>
            <person name="Misof B."/>
            <person name="Liedtke D."/>
            <person name="Thamm M."/>
            <person name="Scheiner R."/>
            <person name="Schmitt T."/>
            <person name="Niehuis O."/>
        </authorList>
    </citation>
    <scope>NUCLEOTIDE SEQUENCE</scope>
    <source>
        <strain evidence="3">GBR_01_08_01A</strain>
    </source>
</reference>
<evidence type="ECO:0000259" key="2">
    <source>
        <dbReference type="Pfam" id="PF14695"/>
    </source>
</evidence>
<dbReference type="InterPro" id="IPR024875">
    <property type="entry name" value="Protein_Lines"/>
</dbReference>
<dbReference type="PANTHER" id="PTHR16057">
    <property type="entry name" value="WINS1, 2 PROTEIN"/>
    <property type="match status" value="1"/>
</dbReference>
<keyword evidence="4" id="KW-1185">Reference proteome</keyword>
<sequence>MCDEELLCYAAPHDAISKLYIKHEEFVSHALSRSFGISFVTEIGMVYMKIKVDVRIRVLMVLWRCYNFPPVGTMEEPAKKKQRLEHSNDGRESFTDIQCFQNSLLAQCLCNIPESSLRKPFTTATVEVADGSFRPIMLSEWEPDQTLEFLSALQLLFDLAIKQNTRGIMCSRVVDVCDALARNEHGIIDQMIDLSSTTNKFILFVASRVLASFFIVTKDNIEVAWLERLTQSLVNTQSPSQMVFTLDIVKRVVEHKDCSIHPLEETDSLVPPSSCNTITISDTESFDSTSVKAMCVKVLESKWTILVSKFDAILASYTPQYESAVVTFLDLWESIISVKANLSVIDTKLFYSQLDNLVLLLNANVPGIIWRHLLGLFNEVLCYGSTLALQDILPDEPCSLAHLIVRAVKDWRLLDALPYRHGSGRFGGGSGEGDRPLLQKIVLLVLKSVAVTVKETRSDSSDSSLGSEAEDLDADMAVIERSIREVLRQLDQCIKTLMPFHPEMPLSQWVVQMFHDQDDFLIEGMVCCLDVAVGLFYRGPPQNDLGHMLSPTLTFIQFIHAVSHDPDVLLDLLVSNETCFLLYLLRFLKYIRRNWPEFVSCCGRELDDTMTILIRLRLAIDRLVSKALFPYNINPVLRLLEKCESFYEGNIDN</sequence>
<feature type="domain" description="Protein Lines N-terminal" evidence="1">
    <location>
        <begin position="277"/>
        <end position="602"/>
    </location>
</feature>
<accession>A0AAD9RTZ9</accession>
<proteinExistence type="predicted"/>
<evidence type="ECO:0000313" key="3">
    <source>
        <dbReference type="EMBL" id="KAK2585216.1"/>
    </source>
</evidence>
<dbReference type="Pfam" id="PF14695">
    <property type="entry name" value="LINES_C"/>
    <property type="match status" value="1"/>
</dbReference>
<reference evidence="3" key="1">
    <citation type="submission" date="2021-08" db="EMBL/GenBank/DDBJ databases">
        <authorList>
            <person name="Misof B."/>
            <person name="Oliver O."/>
            <person name="Podsiadlowski L."/>
            <person name="Donath A."/>
            <person name="Peters R."/>
            <person name="Mayer C."/>
            <person name="Rust J."/>
            <person name="Gunkel S."/>
            <person name="Lesny P."/>
            <person name="Martin S."/>
            <person name="Oeyen J.P."/>
            <person name="Petersen M."/>
            <person name="Panagiotis P."/>
            <person name="Wilbrandt J."/>
            <person name="Tanja T."/>
        </authorList>
    </citation>
    <scope>NUCLEOTIDE SEQUENCE</scope>
    <source>
        <strain evidence="3">GBR_01_08_01A</strain>
        <tissue evidence="3">Thorax + abdomen</tissue>
    </source>
</reference>
<organism evidence="3 4">
    <name type="scientific">Odynerus spinipes</name>
    <dbReference type="NCBI Taxonomy" id="1348599"/>
    <lineage>
        <taxon>Eukaryota</taxon>
        <taxon>Metazoa</taxon>
        <taxon>Ecdysozoa</taxon>
        <taxon>Arthropoda</taxon>
        <taxon>Hexapoda</taxon>
        <taxon>Insecta</taxon>
        <taxon>Pterygota</taxon>
        <taxon>Neoptera</taxon>
        <taxon>Endopterygota</taxon>
        <taxon>Hymenoptera</taxon>
        <taxon>Apocrita</taxon>
        <taxon>Aculeata</taxon>
        <taxon>Vespoidea</taxon>
        <taxon>Vespidae</taxon>
        <taxon>Eumeninae</taxon>
        <taxon>Odynerus</taxon>
    </lineage>
</organism>
<dbReference type="Pfam" id="PF14694">
    <property type="entry name" value="LINES_N"/>
    <property type="match status" value="1"/>
</dbReference>
<dbReference type="PANTHER" id="PTHR16057:SF1">
    <property type="entry name" value="PROTEIN LINES HOMOLOG 1"/>
    <property type="match status" value="1"/>
</dbReference>
<evidence type="ECO:0008006" key="5">
    <source>
        <dbReference type="Google" id="ProtNLM"/>
    </source>
</evidence>
<dbReference type="Proteomes" id="UP001258017">
    <property type="component" value="Unassembled WGS sequence"/>
</dbReference>
<evidence type="ECO:0000313" key="4">
    <source>
        <dbReference type="Proteomes" id="UP001258017"/>
    </source>
</evidence>
<evidence type="ECO:0000259" key="1">
    <source>
        <dbReference type="Pfam" id="PF14694"/>
    </source>
</evidence>
<dbReference type="InterPro" id="IPR029415">
    <property type="entry name" value="Lines_C"/>
</dbReference>
<protein>
    <recommendedName>
        <fullName evidence="5">Protein lines</fullName>
    </recommendedName>
</protein>
<gene>
    <name evidence="3" type="ORF">KPH14_009921</name>
</gene>
<dbReference type="AlphaFoldDB" id="A0AAD9RTZ9"/>